<evidence type="ECO:0000313" key="8">
    <source>
        <dbReference type="EMBL" id="MBB5291116.1"/>
    </source>
</evidence>
<evidence type="ECO:0000313" key="9">
    <source>
        <dbReference type="Proteomes" id="UP000566663"/>
    </source>
</evidence>
<dbReference type="InterPro" id="IPR002104">
    <property type="entry name" value="Integrase_catalytic"/>
</dbReference>
<dbReference type="PANTHER" id="PTHR30349">
    <property type="entry name" value="PHAGE INTEGRASE-RELATED"/>
    <property type="match status" value="1"/>
</dbReference>
<comment type="caution">
    <text evidence="8">The sequence shown here is derived from an EMBL/GenBank/DDBJ whole genome shotgun (WGS) entry which is preliminary data.</text>
</comment>
<feature type="domain" description="Tyr recombinase" evidence="6">
    <location>
        <begin position="349"/>
        <end position="564"/>
    </location>
</feature>
<evidence type="ECO:0000259" key="7">
    <source>
        <dbReference type="PROSITE" id="PS51900"/>
    </source>
</evidence>
<dbReference type="Pfam" id="PF20172">
    <property type="entry name" value="DUF6538"/>
    <property type="match status" value="1"/>
</dbReference>
<sequence>MGRAAKSGSRVPHLQRRHGTFHLRVRVPDDLRVRVGLREVRRSLHVHTFAEARPLALKYAARVMEVFEMIRASELTKDRISAMIVDRFSDLERAANGGRRFETRDRERELEYVAHLTEEAISEIEAQRATGDYRYPVVGEVLHLLAKAGVAVLDLPQDVLDDMHDGVARALIERDRLVIYRLSERLLPYQPVDPLFRRAAVSAVGVTPPEWNSTPVLGPTLGEALDVYLGEGKRMWSLKTWKGRARQLDYLREHIGAETPIAAITAQHIVSYRDALRRLRPRSMRAGGESFLARQTSNEDTRISAVTVENLFNPCRAFFRWAKGQQGYISINPAEDVRLPRVKKAKGVKSRRPFNAEELRALFSAPVFTGMKSAKRRFEPGSLVIKDAHFWIPILGYYTGARLGELVQLHLADVRLDDPVPHFVITEEGSAERGTGEEKMVKSHAGVRRVPIHQDVLDLGFGDFMRRRLKDKRPHKRVFWQVGFGADGQPSTVFSKWFARLLDKVGLKDPALVFHSFRHTAEDAFRNALLPQYVIDRIIGHAGGNVSDGYGEGVSLTVCENAVREMRLPYRVRI</sequence>
<evidence type="ECO:0000256" key="1">
    <source>
        <dbReference type="ARBA" id="ARBA00008857"/>
    </source>
</evidence>
<dbReference type="InterPro" id="IPR044068">
    <property type="entry name" value="CB"/>
</dbReference>
<reference evidence="8 9" key="1">
    <citation type="submission" date="2020-08" db="EMBL/GenBank/DDBJ databases">
        <title>Genomic Encyclopedia of Type Strains, Phase IV (KMG-IV): sequencing the most valuable type-strain genomes for metagenomic binning, comparative biology and taxonomic classification.</title>
        <authorList>
            <person name="Goeker M."/>
        </authorList>
    </citation>
    <scope>NUCLEOTIDE SEQUENCE [LARGE SCALE GENOMIC DNA]</scope>
    <source>
        <strain evidence="8 9">DSM 25335</strain>
    </source>
</reference>
<dbReference type="InterPro" id="IPR046668">
    <property type="entry name" value="DUF6538"/>
</dbReference>
<dbReference type="Proteomes" id="UP000566663">
    <property type="component" value="Unassembled WGS sequence"/>
</dbReference>
<dbReference type="PROSITE" id="PS51898">
    <property type="entry name" value="TYR_RECOMBINASE"/>
    <property type="match status" value="1"/>
</dbReference>
<keyword evidence="4" id="KW-0233">DNA recombination</keyword>
<dbReference type="PROSITE" id="PS51900">
    <property type="entry name" value="CB"/>
    <property type="match status" value="1"/>
</dbReference>
<keyword evidence="2" id="KW-0229">DNA integration</keyword>
<comment type="similarity">
    <text evidence="1">Belongs to the 'phage' integrase family.</text>
</comment>
<dbReference type="InterPro" id="IPR050090">
    <property type="entry name" value="Tyrosine_recombinase_XerCD"/>
</dbReference>
<organism evidence="8 9">
    <name type="scientific">Brevundimonas basaltis</name>
    <dbReference type="NCBI Taxonomy" id="472166"/>
    <lineage>
        <taxon>Bacteria</taxon>
        <taxon>Pseudomonadati</taxon>
        <taxon>Pseudomonadota</taxon>
        <taxon>Alphaproteobacteria</taxon>
        <taxon>Caulobacterales</taxon>
        <taxon>Caulobacteraceae</taxon>
        <taxon>Brevundimonas</taxon>
    </lineage>
</organism>
<evidence type="ECO:0000259" key="6">
    <source>
        <dbReference type="PROSITE" id="PS51898"/>
    </source>
</evidence>
<protein>
    <submittedName>
        <fullName evidence="8">Integrase</fullName>
    </submittedName>
</protein>
<feature type="domain" description="Core-binding (CB)" evidence="7">
    <location>
        <begin position="219"/>
        <end position="323"/>
    </location>
</feature>
<dbReference type="GO" id="GO:0006310">
    <property type="term" value="P:DNA recombination"/>
    <property type="evidence" value="ECO:0007669"/>
    <property type="project" value="UniProtKB-KW"/>
</dbReference>
<accession>A0A7W8HWF0</accession>
<dbReference type="EMBL" id="JACHFZ010000001">
    <property type="protein sequence ID" value="MBB5291116.1"/>
    <property type="molecule type" value="Genomic_DNA"/>
</dbReference>
<evidence type="ECO:0000256" key="3">
    <source>
        <dbReference type="ARBA" id="ARBA00023125"/>
    </source>
</evidence>
<keyword evidence="3 5" id="KW-0238">DNA-binding</keyword>
<dbReference type="RefSeq" id="WP_183252191.1">
    <property type="nucleotide sequence ID" value="NZ_BAAAFF010000004.1"/>
</dbReference>
<keyword evidence="9" id="KW-1185">Reference proteome</keyword>
<dbReference type="PANTHER" id="PTHR30349:SF41">
    <property type="entry name" value="INTEGRASE_RECOMBINASE PROTEIN MJ0367-RELATED"/>
    <property type="match status" value="1"/>
</dbReference>
<proteinExistence type="inferred from homology"/>
<dbReference type="InterPro" id="IPR013762">
    <property type="entry name" value="Integrase-like_cat_sf"/>
</dbReference>
<dbReference type="CDD" id="cd01184">
    <property type="entry name" value="INT_C_like_1"/>
    <property type="match status" value="1"/>
</dbReference>
<evidence type="ECO:0000256" key="5">
    <source>
        <dbReference type="PROSITE-ProRule" id="PRU01248"/>
    </source>
</evidence>
<dbReference type="Pfam" id="PF00589">
    <property type="entry name" value="Phage_integrase"/>
    <property type="match status" value="1"/>
</dbReference>
<dbReference type="SUPFAM" id="SSF56349">
    <property type="entry name" value="DNA breaking-rejoining enzymes"/>
    <property type="match status" value="1"/>
</dbReference>
<dbReference type="Gene3D" id="1.10.150.130">
    <property type="match status" value="1"/>
</dbReference>
<name>A0A7W8HWF0_9CAUL</name>
<evidence type="ECO:0000256" key="4">
    <source>
        <dbReference type="ARBA" id="ARBA00023172"/>
    </source>
</evidence>
<dbReference type="GO" id="GO:0003677">
    <property type="term" value="F:DNA binding"/>
    <property type="evidence" value="ECO:0007669"/>
    <property type="project" value="UniProtKB-UniRule"/>
</dbReference>
<gene>
    <name evidence="8" type="ORF">HNQ67_000612</name>
</gene>
<evidence type="ECO:0000256" key="2">
    <source>
        <dbReference type="ARBA" id="ARBA00022908"/>
    </source>
</evidence>
<dbReference type="AlphaFoldDB" id="A0A7W8HWF0"/>
<dbReference type="InterPro" id="IPR011010">
    <property type="entry name" value="DNA_brk_join_enz"/>
</dbReference>
<dbReference type="GO" id="GO:0015074">
    <property type="term" value="P:DNA integration"/>
    <property type="evidence" value="ECO:0007669"/>
    <property type="project" value="UniProtKB-KW"/>
</dbReference>
<dbReference type="InterPro" id="IPR010998">
    <property type="entry name" value="Integrase_recombinase_N"/>
</dbReference>
<dbReference type="Gene3D" id="1.10.443.10">
    <property type="entry name" value="Intergrase catalytic core"/>
    <property type="match status" value="1"/>
</dbReference>